<proteinExistence type="predicted"/>
<dbReference type="STRING" id="1150600.ADIARSV_4251"/>
<dbReference type="Proteomes" id="UP000014174">
    <property type="component" value="Unassembled WGS sequence"/>
</dbReference>
<gene>
    <name evidence="2" type="ORF">ADIARSV_4251</name>
</gene>
<keyword evidence="3" id="KW-1185">Reference proteome</keyword>
<dbReference type="InterPro" id="IPR049053">
    <property type="entry name" value="AFCA-like_C"/>
</dbReference>
<comment type="caution">
    <text evidence="2">The sequence shown here is derived from an EMBL/GenBank/DDBJ whole genome shotgun (WGS) entry which is preliminary data.</text>
</comment>
<sequence length="58" mass="6523">MKARGNITVGINWKEAKLVKVSLKSIKNQTIIVRYGNLKKEVTLKAEKETVFDGASFQ</sequence>
<dbReference type="InterPro" id="IPR013780">
    <property type="entry name" value="Glyco_hydro_b"/>
</dbReference>
<evidence type="ECO:0000313" key="2">
    <source>
        <dbReference type="EMBL" id="EOR92739.1"/>
    </source>
</evidence>
<accession>R9GUZ4</accession>
<dbReference type="Pfam" id="PF21307">
    <property type="entry name" value="Glyco_hydro_95_C"/>
    <property type="match status" value="1"/>
</dbReference>
<name>R9GUZ4_9SPHI</name>
<reference evidence="2 3" key="1">
    <citation type="journal article" date="2013" name="Genome Announc.">
        <title>Draft Genome Sequence of Arcticibacter svalbardensis Strain MN12-7T, a Member of the Family Sphingobacteriaceae Isolated from an Arctic Soil Sample.</title>
        <authorList>
            <person name="Shivaji S."/>
            <person name="Ara S."/>
            <person name="Prasad S."/>
            <person name="Manasa B.P."/>
            <person name="Begum Z."/>
            <person name="Singh A."/>
            <person name="Kumar Pinnaka A."/>
        </authorList>
    </citation>
    <scope>NUCLEOTIDE SEQUENCE [LARGE SCALE GENOMIC DNA]</scope>
    <source>
        <strain evidence="2 3">MN12-7</strain>
    </source>
</reference>
<protein>
    <recommendedName>
        <fullName evidence="1">Alpha fucosidase A-like C-terminal domain-containing protein</fullName>
    </recommendedName>
</protein>
<evidence type="ECO:0000259" key="1">
    <source>
        <dbReference type="Pfam" id="PF21307"/>
    </source>
</evidence>
<dbReference type="Gene3D" id="2.60.40.1180">
    <property type="entry name" value="Golgi alpha-mannosidase II"/>
    <property type="match status" value="1"/>
</dbReference>
<organism evidence="2 3">
    <name type="scientific">Arcticibacter svalbardensis MN12-7</name>
    <dbReference type="NCBI Taxonomy" id="1150600"/>
    <lineage>
        <taxon>Bacteria</taxon>
        <taxon>Pseudomonadati</taxon>
        <taxon>Bacteroidota</taxon>
        <taxon>Sphingobacteriia</taxon>
        <taxon>Sphingobacteriales</taxon>
        <taxon>Sphingobacteriaceae</taxon>
        <taxon>Arcticibacter</taxon>
    </lineage>
</organism>
<feature type="domain" description="Alpha fucosidase A-like C-terminal" evidence="1">
    <location>
        <begin position="1"/>
        <end position="50"/>
    </location>
</feature>
<evidence type="ECO:0000313" key="3">
    <source>
        <dbReference type="Proteomes" id="UP000014174"/>
    </source>
</evidence>
<dbReference type="AlphaFoldDB" id="R9GUZ4"/>
<dbReference type="EMBL" id="AQPN01000145">
    <property type="protein sequence ID" value="EOR92739.1"/>
    <property type="molecule type" value="Genomic_DNA"/>
</dbReference>
<dbReference type="OrthoDB" id="9802600at2"/>